<feature type="region of interest" description="Disordered" evidence="2">
    <location>
        <begin position="1"/>
        <end position="32"/>
    </location>
</feature>
<dbReference type="Proteomes" id="UP000054771">
    <property type="component" value="Unassembled WGS sequence"/>
</dbReference>
<protein>
    <recommendedName>
        <fullName evidence="3">YAG7-like dimerisation domain-containing protein</fullName>
    </recommendedName>
</protein>
<feature type="compositionally biased region" description="Polar residues" evidence="2">
    <location>
        <begin position="19"/>
        <end position="32"/>
    </location>
</feature>
<evidence type="ECO:0000313" key="4">
    <source>
        <dbReference type="EMBL" id="CEN61451.1"/>
    </source>
</evidence>
<feature type="region of interest" description="Disordered" evidence="2">
    <location>
        <begin position="236"/>
        <end position="255"/>
    </location>
</feature>
<feature type="domain" description="YAG7-like dimerisation" evidence="3">
    <location>
        <begin position="156"/>
        <end position="238"/>
    </location>
</feature>
<evidence type="ECO:0000256" key="2">
    <source>
        <dbReference type="SAM" id="MobiDB-lite"/>
    </source>
</evidence>
<evidence type="ECO:0000313" key="5">
    <source>
        <dbReference type="Proteomes" id="UP000054771"/>
    </source>
</evidence>
<dbReference type="EMBL" id="CDMC01000006">
    <property type="protein sequence ID" value="CEN61451.1"/>
    <property type="molecule type" value="Genomic_DNA"/>
</dbReference>
<feature type="region of interest" description="Disordered" evidence="2">
    <location>
        <begin position="357"/>
        <end position="427"/>
    </location>
</feature>
<proteinExistence type="predicted"/>
<accession>A0A0U5GSF9</accession>
<dbReference type="OMA" id="EEAWVDD"/>
<name>A0A0U5GSF9_ASPCI</name>
<feature type="compositionally biased region" description="Low complexity" evidence="2">
    <location>
        <begin position="241"/>
        <end position="255"/>
    </location>
</feature>
<dbReference type="OrthoDB" id="5399559at2759"/>
<reference evidence="5" key="1">
    <citation type="journal article" date="2016" name="Genome Announc.">
        <title>Draft genome sequences of fungus Aspergillus calidoustus.</title>
        <authorList>
            <person name="Horn F."/>
            <person name="Linde J."/>
            <person name="Mattern D.J."/>
            <person name="Walther G."/>
            <person name="Guthke R."/>
            <person name="Scherlach K."/>
            <person name="Martin K."/>
            <person name="Brakhage A.A."/>
            <person name="Petzke L."/>
            <person name="Valiante V."/>
        </authorList>
    </citation>
    <scope>NUCLEOTIDE SEQUENCE [LARGE SCALE GENOMIC DNA]</scope>
    <source>
        <strain evidence="5">SF006504</strain>
    </source>
</reference>
<dbReference type="Pfam" id="PF26434">
    <property type="entry name" value="YAG7_C"/>
    <property type="match status" value="1"/>
</dbReference>
<dbReference type="AlphaFoldDB" id="A0A0U5GSF9"/>
<dbReference type="InterPro" id="IPR058602">
    <property type="entry name" value="YAG7_dimerisation_dom"/>
</dbReference>
<evidence type="ECO:0000256" key="1">
    <source>
        <dbReference type="SAM" id="Coils"/>
    </source>
</evidence>
<organism evidence="4 5">
    <name type="scientific">Aspergillus calidoustus</name>
    <dbReference type="NCBI Taxonomy" id="454130"/>
    <lineage>
        <taxon>Eukaryota</taxon>
        <taxon>Fungi</taxon>
        <taxon>Dikarya</taxon>
        <taxon>Ascomycota</taxon>
        <taxon>Pezizomycotina</taxon>
        <taxon>Eurotiomycetes</taxon>
        <taxon>Eurotiomycetidae</taxon>
        <taxon>Eurotiales</taxon>
        <taxon>Aspergillaceae</taxon>
        <taxon>Aspergillus</taxon>
        <taxon>Aspergillus subgen. Nidulantes</taxon>
    </lineage>
</organism>
<gene>
    <name evidence="4" type="ORF">ASPCAL08105</name>
</gene>
<keyword evidence="5" id="KW-1185">Reference proteome</keyword>
<sequence length="427" mass="44623">MPTDAAAQSPAPSEAKLNSVANSTAPAAGTSTELLDFPHYRELLKSLRNNTKRKNATAKVDAIIAENPGKSLDELVAEGKINADQKAQALKKPAIQAAIAQTEEQLAHYNELAAIYEQRLASQKAELEEAHKQEVESLQEKAAAAAAAEVPESPKEDIDQKLLSLSKFLSAVANLRHTGDGTSPKSRAFEGVLFQVYGGSLDAVASMKKLIDGVDEKISSVEGETLDITYSKVKQLSEQGTPAEEPASEATPAADPTTANAAYTELDDPAYVTAAHDAAAPAVEAENIPPPPQTLVPDAANAVAEAAWEPHADPLASSTNTEGYVEIPRDPAETDTGLQATIGNISADVVTDASAEPVKAGGDDFKQVVHHQRQGSFRGRGPRRGRGDGQRGGGRGRGDGRGRGRGRGGFRGRGGPNGAPAVTPVSQ</sequence>
<dbReference type="STRING" id="454130.A0A0U5GSF9"/>
<evidence type="ECO:0000259" key="3">
    <source>
        <dbReference type="Pfam" id="PF26434"/>
    </source>
</evidence>
<keyword evidence="1" id="KW-0175">Coiled coil</keyword>
<feature type="coiled-coil region" evidence="1">
    <location>
        <begin position="99"/>
        <end position="148"/>
    </location>
</feature>